<dbReference type="PROSITE" id="PS50011">
    <property type="entry name" value="PROTEIN_KINASE_DOM"/>
    <property type="match status" value="1"/>
</dbReference>
<name>D8RET3_SELML</name>
<dbReference type="eggNOG" id="KOG0601">
    <property type="taxonomic scope" value="Eukaryota"/>
</dbReference>
<dbReference type="AlphaFoldDB" id="D8RET3"/>
<dbReference type="EMBL" id="GL377577">
    <property type="protein sequence ID" value="EFJ29496.1"/>
    <property type="molecule type" value="Genomic_DNA"/>
</dbReference>
<dbReference type="Gramene" id="EFJ29496">
    <property type="protein sequence ID" value="EFJ29496"/>
    <property type="gene ID" value="SELMODRAFT_410453"/>
</dbReference>
<dbReference type="Pfam" id="PF00069">
    <property type="entry name" value="Pkinase"/>
    <property type="match status" value="1"/>
</dbReference>
<protein>
    <recommendedName>
        <fullName evidence="5">Protein kinase domain-containing protein</fullName>
    </recommendedName>
</protein>
<dbReference type="Proteomes" id="UP000001514">
    <property type="component" value="Unassembled WGS sequence"/>
</dbReference>
<keyword evidence="7" id="KW-1185">Reference proteome</keyword>
<dbReference type="InterPro" id="IPR000719">
    <property type="entry name" value="Prot_kinase_dom"/>
</dbReference>
<dbReference type="PANTHER" id="PTHR11042:SF185">
    <property type="entry name" value="WEE1-LIKE PROTEIN KINASE"/>
    <property type="match status" value="1"/>
</dbReference>
<dbReference type="GO" id="GO:0005524">
    <property type="term" value="F:ATP binding"/>
    <property type="evidence" value="ECO:0007669"/>
    <property type="project" value="UniProtKB-KW"/>
</dbReference>
<dbReference type="OMA" id="ALEMLYQ"/>
<keyword evidence="3" id="KW-0418">Kinase</keyword>
<dbReference type="STRING" id="88036.D8RET3"/>
<evidence type="ECO:0000313" key="6">
    <source>
        <dbReference type="EMBL" id="EFJ29496.1"/>
    </source>
</evidence>
<evidence type="ECO:0000259" key="5">
    <source>
        <dbReference type="PROSITE" id="PS50011"/>
    </source>
</evidence>
<keyword evidence="4" id="KW-0067">ATP-binding</keyword>
<dbReference type="InterPro" id="IPR050339">
    <property type="entry name" value="CC_SR_Kinase"/>
</dbReference>
<evidence type="ECO:0000256" key="2">
    <source>
        <dbReference type="ARBA" id="ARBA00022741"/>
    </source>
</evidence>
<reference evidence="6 7" key="1">
    <citation type="journal article" date="2011" name="Science">
        <title>The Selaginella genome identifies genetic changes associated with the evolution of vascular plants.</title>
        <authorList>
            <person name="Banks J.A."/>
            <person name="Nishiyama T."/>
            <person name="Hasebe M."/>
            <person name="Bowman J.L."/>
            <person name="Gribskov M."/>
            <person name="dePamphilis C."/>
            <person name="Albert V.A."/>
            <person name="Aono N."/>
            <person name="Aoyama T."/>
            <person name="Ambrose B.A."/>
            <person name="Ashton N.W."/>
            <person name="Axtell M.J."/>
            <person name="Barker E."/>
            <person name="Barker M.S."/>
            <person name="Bennetzen J.L."/>
            <person name="Bonawitz N.D."/>
            <person name="Chapple C."/>
            <person name="Cheng C."/>
            <person name="Correa L.G."/>
            <person name="Dacre M."/>
            <person name="DeBarry J."/>
            <person name="Dreyer I."/>
            <person name="Elias M."/>
            <person name="Engstrom E.M."/>
            <person name="Estelle M."/>
            <person name="Feng L."/>
            <person name="Finet C."/>
            <person name="Floyd S.K."/>
            <person name="Frommer W.B."/>
            <person name="Fujita T."/>
            <person name="Gramzow L."/>
            <person name="Gutensohn M."/>
            <person name="Harholt J."/>
            <person name="Hattori M."/>
            <person name="Heyl A."/>
            <person name="Hirai T."/>
            <person name="Hiwatashi Y."/>
            <person name="Ishikawa M."/>
            <person name="Iwata M."/>
            <person name="Karol K.G."/>
            <person name="Koehler B."/>
            <person name="Kolukisaoglu U."/>
            <person name="Kubo M."/>
            <person name="Kurata T."/>
            <person name="Lalonde S."/>
            <person name="Li K."/>
            <person name="Li Y."/>
            <person name="Litt A."/>
            <person name="Lyons E."/>
            <person name="Manning G."/>
            <person name="Maruyama T."/>
            <person name="Michael T.P."/>
            <person name="Mikami K."/>
            <person name="Miyazaki S."/>
            <person name="Morinaga S."/>
            <person name="Murata T."/>
            <person name="Mueller-Roeber B."/>
            <person name="Nelson D.R."/>
            <person name="Obara M."/>
            <person name="Oguri Y."/>
            <person name="Olmstead R.G."/>
            <person name="Onodera N."/>
            <person name="Petersen B.L."/>
            <person name="Pils B."/>
            <person name="Prigge M."/>
            <person name="Rensing S.A."/>
            <person name="Riano-Pachon D.M."/>
            <person name="Roberts A.W."/>
            <person name="Sato Y."/>
            <person name="Scheller H.V."/>
            <person name="Schulz B."/>
            <person name="Schulz C."/>
            <person name="Shakirov E.V."/>
            <person name="Shibagaki N."/>
            <person name="Shinohara N."/>
            <person name="Shippen D.E."/>
            <person name="Soerensen I."/>
            <person name="Sotooka R."/>
            <person name="Sugimoto N."/>
            <person name="Sugita M."/>
            <person name="Sumikawa N."/>
            <person name="Tanurdzic M."/>
            <person name="Theissen G."/>
            <person name="Ulvskov P."/>
            <person name="Wakazuki S."/>
            <person name="Weng J.K."/>
            <person name="Willats W.W."/>
            <person name="Wipf D."/>
            <person name="Wolf P.G."/>
            <person name="Yang L."/>
            <person name="Zimmer A.D."/>
            <person name="Zhu Q."/>
            <person name="Mitros T."/>
            <person name="Hellsten U."/>
            <person name="Loque D."/>
            <person name="Otillar R."/>
            <person name="Salamov A."/>
            <person name="Schmutz J."/>
            <person name="Shapiro H."/>
            <person name="Lindquist E."/>
            <person name="Lucas S."/>
            <person name="Rokhsar D."/>
            <person name="Grigoriev I.V."/>
        </authorList>
    </citation>
    <scope>NUCLEOTIDE SEQUENCE [LARGE SCALE GENOMIC DNA]</scope>
</reference>
<dbReference type="SUPFAM" id="SSF56112">
    <property type="entry name" value="Protein kinase-like (PK-like)"/>
    <property type="match status" value="1"/>
</dbReference>
<dbReference type="InParanoid" id="D8RET3"/>
<evidence type="ECO:0000313" key="7">
    <source>
        <dbReference type="Proteomes" id="UP000001514"/>
    </source>
</evidence>
<dbReference type="HOGENOM" id="CLU_2007888_0_0_1"/>
<proteinExistence type="predicted"/>
<dbReference type="InterPro" id="IPR011009">
    <property type="entry name" value="Kinase-like_dom_sf"/>
</dbReference>
<feature type="domain" description="Protein kinase" evidence="5">
    <location>
        <begin position="1"/>
        <end position="124"/>
    </location>
</feature>
<evidence type="ECO:0000256" key="1">
    <source>
        <dbReference type="ARBA" id="ARBA00022679"/>
    </source>
</evidence>
<evidence type="ECO:0000256" key="3">
    <source>
        <dbReference type="ARBA" id="ARBA00022777"/>
    </source>
</evidence>
<organism evidence="7">
    <name type="scientific">Selaginella moellendorffii</name>
    <name type="common">Spikemoss</name>
    <dbReference type="NCBI Taxonomy" id="88036"/>
    <lineage>
        <taxon>Eukaryota</taxon>
        <taxon>Viridiplantae</taxon>
        <taxon>Streptophyta</taxon>
        <taxon>Embryophyta</taxon>
        <taxon>Tracheophyta</taxon>
        <taxon>Lycopodiopsida</taxon>
        <taxon>Selaginellales</taxon>
        <taxon>Selaginellaceae</taxon>
        <taxon>Selaginella</taxon>
    </lineage>
</organism>
<dbReference type="KEGG" id="smo:SELMODRAFT_410453"/>
<sequence length="124" mass="14123">MEKKLTEVMFQLLNTLKHLHSHGLTHLDVKPNKIYIQNCVYKIGNLGLANRIDGTISIKDGNLRYLRMELINDDHSHLDKSDMFSLGATFYELARYSPPPASRTLYQAIYQGKLALLPGFSLAF</sequence>
<keyword evidence="2" id="KW-0547">Nucleotide-binding</keyword>
<keyword evidence="1" id="KW-0808">Transferase</keyword>
<evidence type="ECO:0000256" key="4">
    <source>
        <dbReference type="ARBA" id="ARBA00022840"/>
    </source>
</evidence>
<dbReference type="PANTHER" id="PTHR11042">
    <property type="entry name" value="EUKARYOTIC TRANSLATION INITIATION FACTOR 2-ALPHA KINASE EIF2-ALPHA KINASE -RELATED"/>
    <property type="match status" value="1"/>
</dbReference>
<accession>D8RET3</accession>
<gene>
    <name evidence="6" type="ORF">SELMODRAFT_410453</name>
</gene>
<dbReference type="Gene3D" id="1.10.510.10">
    <property type="entry name" value="Transferase(Phosphotransferase) domain 1"/>
    <property type="match status" value="1"/>
</dbReference>
<dbReference type="GO" id="GO:0004672">
    <property type="term" value="F:protein kinase activity"/>
    <property type="evidence" value="ECO:0007669"/>
    <property type="project" value="InterPro"/>
</dbReference>